<feature type="non-terminal residue" evidence="1">
    <location>
        <position position="151"/>
    </location>
</feature>
<organism evidence="1">
    <name type="scientific">marine sediment metagenome</name>
    <dbReference type="NCBI Taxonomy" id="412755"/>
    <lineage>
        <taxon>unclassified sequences</taxon>
        <taxon>metagenomes</taxon>
        <taxon>ecological metagenomes</taxon>
    </lineage>
</organism>
<dbReference type="CDD" id="cd00063">
    <property type="entry name" value="FN3"/>
    <property type="match status" value="1"/>
</dbReference>
<dbReference type="Gene3D" id="2.60.40.10">
    <property type="entry name" value="Immunoglobulins"/>
    <property type="match status" value="1"/>
</dbReference>
<dbReference type="SUPFAM" id="SSF49265">
    <property type="entry name" value="Fibronectin type III"/>
    <property type="match status" value="1"/>
</dbReference>
<sequence>WEELNSVVYKNVKPKYVSAVVDHFSIFGIFGNVLGAPSKPVVVDDGDSTLSTTSLHAQWSSNSVGSGISEYMYAIGTSPEATNIVDWSSTTQTSVTKSGLSLNVGTIYYFSVQAKNDKGWSEVGVSDGIEIIISGSSGSGGSSGGGGGGSS</sequence>
<protein>
    <recommendedName>
        <fullName evidence="2">Fibronectin type-III domain-containing protein</fullName>
    </recommendedName>
</protein>
<name>X1B105_9ZZZZ</name>
<evidence type="ECO:0000313" key="1">
    <source>
        <dbReference type="EMBL" id="GAG88620.1"/>
    </source>
</evidence>
<evidence type="ECO:0008006" key="2">
    <source>
        <dbReference type="Google" id="ProtNLM"/>
    </source>
</evidence>
<feature type="non-terminal residue" evidence="1">
    <location>
        <position position="1"/>
    </location>
</feature>
<dbReference type="InterPro" id="IPR036116">
    <property type="entry name" value="FN3_sf"/>
</dbReference>
<dbReference type="AlphaFoldDB" id="X1B105"/>
<dbReference type="InterPro" id="IPR013783">
    <property type="entry name" value="Ig-like_fold"/>
</dbReference>
<reference evidence="1" key="1">
    <citation type="journal article" date="2014" name="Front. Microbiol.">
        <title>High frequency of phylogenetically diverse reductive dehalogenase-homologous genes in deep subseafloor sedimentary metagenomes.</title>
        <authorList>
            <person name="Kawai M."/>
            <person name="Futagami T."/>
            <person name="Toyoda A."/>
            <person name="Takaki Y."/>
            <person name="Nishi S."/>
            <person name="Hori S."/>
            <person name="Arai W."/>
            <person name="Tsubouchi T."/>
            <person name="Morono Y."/>
            <person name="Uchiyama I."/>
            <person name="Ito T."/>
            <person name="Fujiyama A."/>
            <person name="Inagaki F."/>
            <person name="Takami H."/>
        </authorList>
    </citation>
    <scope>NUCLEOTIDE SEQUENCE</scope>
    <source>
        <strain evidence="1">Expedition CK06-06</strain>
    </source>
</reference>
<proteinExistence type="predicted"/>
<dbReference type="InterPro" id="IPR003961">
    <property type="entry name" value="FN3_dom"/>
</dbReference>
<dbReference type="EMBL" id="BART01014459">
    <property type="protein sequence ID" value="GAG88620.1"/>
    <property type="molecule type" value="Genomic_DNA"/>
</dbReference>
<gene>
    <name evidence="1" type="ORF">S01H4_28830</name>
</gene>
<comment type="caution">
    <text evidence="1">The sequence shown here is derived from an EMBL/GenBank/DDBJ whole genome shotgun (WGS) entry which is preliminary data.</text>
</comment>
<accession>X1B105</accession>